<evidence type="ECO:0000256" key="11">
    <source>
        <dbReference type="PIRSR" id="PIRSR003027-1"/>
    </source>
</evidence>
<keyword evidence="6" id="KW-0805">Transcription regulation</keyword>
<feature type="region of interest" description="Disordered" evidence="12">
    <location>
        <begin position="211"/>
        <end position="253"/>
    </location>
</feature>
<keyword evidence="7" id="KW-0238">DNA-binding</keyword>
<reference evidence="14" key="2">
    <citation type="journal article" date="2003" name="Dev. Genes Evol.">
        <title>Genomewide surveys of developmentally relevant genes in Ciona intestinalis.</title>
        <authorList>
            <person name="Satou Y."/>
            <person name="Satoh N."/>
        </authorList>
    </citation>
    <scope>NUCLEOTIDE SEQUENCE</scope>
</reference>
<evidence type="ECO:0000256" key="9">
    <source>
        <dbReference type="ARBA" id="ARBA00023163"/>
    </source>
</evidence>
<accession>F6XTB0</accession>
<feature type="compositionally biased region" description="Pro residues" evidence="12">
    <location>
        <begin position="514"/>
        <end position="533"/>
    </location>
</feature>
<organism evidence="14">
    <name type="scientific">Ciona intestinalis</name>
    <name type="common">Transparent sea squirt</name>
    <name type="synonym">Ascidia intestinalis</name>
    <dbReference type="NCBI Taxonomy" id="7719"/>
    <lineage>
        <taxon>Eukaryota</taxon>
        <taxon>Metazoa</taxon>
        <taxon>Chordata</taxon>
        <taxon>Tunicata</taxon>
        <taxon>Ascidiacea</taxon>
        <taxon>Phlebobranchia</taxon>
        <taxon>Cionidae</taxon>
        <taxon>Ciona</taxon>
    </lineage>
</organism>
<feature type="region of interest" description="Disordered" evidence="12">
    <location>
        <begin position="504"/>
        <end position="539"/>
    </location>
</feature>
<dbReference type="GO" id="GO:0005634">
    <property type="term" value="C:nucleus"/>
    <property type="evidence" value="ECO:0000318"/>
    <property type="project" value="GO_Central"/>
</dbReference>
<evidence type="ECO:0000256" key="12">
    <source>
        <dbReference type="SAM" id="MobiDB-lite"/>
    </source>
</evidence>
<dbReference type="SMART" id="SM00401">
    <property type="entry name" value="ZnF_GATA"/>
    <property type="match status" value="2"/>
</dbReference>
<gene>
    <name evidence="14" type="primary">Ci-GATA-b</name>
    <name evidence="15" type="synonym">LOC779004</name>
</gene>
<dbReference type="InterPro" id="IPR000679">
    <property type="entry name" value="Znf_GATA"/>
</dbReference>
<feature type="zinc finger region" description="GATA-type 1" evidence="11">
    <location>
        <begin position="331"/>
        <end position="355"/>
    </location>
</feature>
<dbReference type="Gene3D" id="3.30.50.10">
    <property type="entry name" value="Erythroid Transcription Factor GATA-1, subunit A"/>
    <property type="match status" value="2"/>
</dbReference>
<dbReference type="Pfam" id="PF00320">
    <property type="entry name" value="GATA"/>
    <property type="match status" value="2"/>
</dbReference>
<dbReference type="PANTHER" id="PTHR10071:SF337">
    <property type="entry name" value="GATA-BINDING FACTOR A"/>
    <property type="match status" value="1"/>
</dbReference>
<dbReference type="CDD" id="cd00202">
    <property type="entry name" value="ZnF_GATA"/>
    <property type="match status" value="2"/>
</dbReference>
<evidence type="ECO:0000256" key="3">
    <source>
        <dbReference type="ARBA" id="ARBA00022737"/>
    </source>
</evidence>
<dbReference type="Ensembl" id="ENSCINT00000028152.2">
    <property type="protein sequence ID" value="ENSCINP00000027906.2"/>
    <property type="gene ID" value="ENSCING00000015930.2"/>
</dbReference>
<evidence type="ECO:0000259" key="13">
    <source>
        <dbReference type="PROSITE" id="PS50114"/>
    </source>
</evidence>
<accession>Q4H3F5</accession>
<dbReference type="AlphaFoldDB" id="Q4H3F5"/>
<reference evidence="15" key="5">
    <citation type="submission" date="2025-05" db="UniProtKB">
        <authorList>
            <consortium name="Ensembl"/>
        </authorList>
    </citation>
    <scope>IDENTIFICATION</scope>
</reference>
<dbReference type="GeneTree" id="ENSGT00940000170958"/>
<dbReference type="Proteomes" id="UP000008144">
    <property type="component" value="Unassembled WGS sequence"/>
</dbReference>
<evidence type="ECO:0000256" key="1">
    <source>
        <dbReference type="ARBA" id="ARBA00004123"/>
    </source>
</evidence>
<dbReference type="SUPFAM" id="SSF57716">
    <property type="entry name" value="Glucocorticoid receptor-like (DNA-binding domain)"/>
    <property type="match status" value="2"/>
</dbReference>
<dbReference type="GO" id="GO:0045165">
    <property type="term" value="P:cell fate commitment"/>
    <property type="evidence" value="ECO:0000318"/>
    <property type="project" value="GO_Central"/>
</dbReference>
<evidence type="ECO:0000313" key="15">
    <source>
        <dbReference type="Ensembl" id="ENSCINP00000027906.2"/>
    </source>
</evidence>
<dbReference type="PROSITE" id="PS00344">
    <property type="entry name" value="GATA_ZN_FINGER_1"/>
    <property type="match status" value="2"/>
</dbReference>
<comment type="subcellular location">
    <subcellularLocation>
        <location evidence="1">Nucleus</location>
    </subcellularLocation>
</comment>
<keyword evidence="5 11" id="KW-0862">Zinc</keyword>
<evidence type="ECO:0000256" key="8">
    <source>
        <dbReference type="ARBA" id="ARBA00023159"/>
    </source>
</evidence>
<evidence type="ECO:0000256" key="4">
    <source>
        <dbReference type="ARBA" id="ARBA00022771"/>
    </source>
</evidence>
<dbReference type="STRING" id="7719.ENSCINP00000027906"/>
<keyword evidence="10" id="KW-0539">Nucleus</keyword>
<evidence type="ECO:0000313" key="14">
    <source>
        <dbReference type="EMBL" id="BAE06472.1"/>
    </source>
</evidence>
<dbReference type="GO" id="GO:0045944">
    <property type="term" value="P:positive regulation of transcription by RNA polymerase II"/>
    <property type="evidence" value="ECO:0000318"/>
    <property type="project" value="GO_Central"/>
</dbReference>
<dbReference type="EMBL" id="AB210467">
    <property type="protein sequence ID" value="BAE06472.1"/>
    <property type="molecule type" value="mRNA"/>
</dbReference>
<name>Q4H3F5_CIOIN</name>
<feature type="non-terminal residue" evidence="14">
    <location>
        <position position="1"/>
    </location>
</feature>
<dbReference type="PROSITE" id="PS50114">
    <property type="entry name" value="GATA_ZN_FINGER_2"/>
    <property type="match status" value="2"/>
</dbReference>
<keyword evidence="16" id="KW-1185">Reference proteome</keyword>
<dbReference type="GO" id="GO:0000981">
    <property type="term" value="F:DNA-binding transcription factor activity, RNA polymerase II-specific"/>
    <property type="evidence" value="ECO:0000318"/>
    <property type="project" value="GO_Central"/>
</dbReference>
<keyword evidence="4 11" id="KW-0863">Zinc-finger</keyword>
<keyword evidence="2 11" id="KW-0479">Metal-binding</keyword>
<dbReference type="PRINTS" id="PR00619">
    <property type="entry name" value="GATAZNFINGER"/>
</dbReference>
<evidence type="ECO:0000256" key="7">
    <source>
        <dbReference type="ARBA" id="ARBA00023125"/>
    </source>
</evidence>
<dbReference type="InterPro" id="IPR013088">
    <property type="entry name" value="Znf_NHR/GATA"/>
</dbReference>
<feature type="domain" description="GATA-type" evidence="13">
    <location>
        <begin position="379"/>
        <end position="432"/>
    </location>
</feature>
<sequence>IGYCYVIIVSMMPTSSEQHRWFHHPTMTSSHHPEVTCAGSFASSGGGHGIPPYMDTGYREDMDAYLHHIDGQSGYYGLQYRAHQRSLNAAAVARVEAERSCAVRSSHFHHQNHPHVSPGAGGGLPTWLGSSVPKSSVFGPLQTPSISSHRPNIWNAPPSKDTEFSRYVYPPPSLVKTEEGGTTSREDCDDVGRPCASNIGCETTEPATSKAFHVFPTPPKDDDPSLTPSSGTPPVRAPPHNRPPQPSPSMDCHQIYHRQSSKPDIPVCNDVTSCSIMPHPTYPYISPSVGEYPVTGTSYPNAGESGKVTSSYSNNGKSKPKNRSSTEGRECVNCGATATPLWRRDGTGHYLCNACGLYHKMNGQNRPLIKPKKRLSAARRAGTSCSNCSTTTTTLWRRNASGDPVCNACGLYFKLHGVNRPLTMKKEGIQTRNRKISTKLKKSSVCRDPRFDATNFKFFDGSSGFGAAAAAAAAYSGQFGQMHTFGGVHPHHHPHMAHHLTAGSAGFANSHHPMLPPPPHHTMHPPHPTPPAAPGSANLTLSLNHSSMVHAMG</sequence>
<dbReference type="HOGENOM" id="CLU_027524_1_0_1"/>
<evidence type="ECO:0000256" key="10">
    <source>
        <dbReference type="ARBA" id="ARBA00023242"/>
    </source>
</evidence>
<dbReference type="InterPro" id="IPR016374">
    <property type="entry name" value="TF_GATA-2/3"/>
</dbReference>
<protein>
    <submittedName>
        <fullName evidence="14">Transcription factor protein</fullName>
    </submittedName>
</protein>
<dbReference type="FunFam" id="3.30.50.10:FF:000032">
    <property type="entry name" value="Transcription factor GATA-3"/>
    <property type="match status" value="1"/>
</dbReference>
<proteinExistence type="evidence at transcript level"/>
<dbReference type="GO" id="GO:0000122">
    <property type="term" value="P:negative regulation of transcription by RNA polymerase II"/>
    <property type="evidence" value="ECO:0000318"/>
    <property type="project" value="GO_Central"/>
</dbReference>
<reference evidence="14" key="4">
    <citation type="submission" date="2005-04" db="EMBL/GenBank/DDBJ databases">
        <title>Expressed genes in Ciona intestinalis.</title>
        <authorList>
            <person name="Satou Y."/>
        </authorList>
    </citation>
    <scope>NUCLEOTIDE SEQUENCE</scope>
</reference>
<evidence type="ECO:0000256" key="2">
    <source>
        <dbReference type="ARBA" id="ARBA00022723"/>
    </source>
</evidence>
<reference evidence="14" key="3">
    <citation type="journal article" date="2004" name="Development">
        <title>Gene expression profiles of transcription factors and signaling molecules in the ascidian embryo: towards a comprehensive understanding of gene networks.</title>
        <authorList>
            <person name="Imai K.S."/>
            <person name="Hino K."/>
            <person name="Yagi K."/>
            <person name="Satoh N."/>
            <person name="Satou Y."/>
        </authorList>
    </citation>
    <scope>NUCLEOTIDE SEQUENCE</scope>
</reference>
<keyword evidence="8" id="KW-0010">Activator</keyword>
<keyword evidence="3" id="KW-0677">Repeat</keyword>
<dbReference type="PIRSF" id="PIRSF003027">
    <property type="entry name" value="TF_GATA-1/2/3"/>
    <property type="match status" value="1"/>
</dbReference>
<evidence type="ECO:0000313" key="16">
    <source>
        <dbReference type="Proteomes" id="UP000008144"/>
    </source>
</evidence>
<evidence type="ECO:0000256" key="6">
    <source>
        <dbReference type="ARBA" id="ARBA00023015"/>
    </source>
</evidence>
<feature type="zinc finger region" description="GATA-type 2" evidence="11">
    <location>
        <begin position="385"/>
        <end position="409"/>
    </location>
</feature>
<dbReference type="FunFam" id="3.30.50.10:FF:000001">
    <property type="entry name" value="GATA transcription factor (GATAd)"/>
    <property type="match status" value="1"/>
</dbReference>
<dbReference type="GO" id="GO:0008270">
    <property type="term" value="F:zinc ion binding"/>
    <property type="evidence" value="ECO:0007669"/>
    <property type="project" value="UniProtKB-KW"/>
</dbReference>
<feature type="compositionally biased region" description="Polar residues" evidence="12">
    <location>
        <begin position="307"/>
        <end position="317"/>
    </location>
</feature>
<keyword evidence="9" id="KW-0804">Transcription</keyword>
<dbReference type="PANTHER" id="PTHR10071">
    <property type="entry name" value="TRANSCRIPTION FACTOR GATA FAMILY MEMBER"/>
    <property type="match status" value="1"/>
</dbReference>
<feature type="domain" description="GATA-type" evidence="13">
    <location>
        <begin position="325"/>
        <end position="379"/>
    </location>
</feature>
<feature type="compositionally biased region" description="Pro residues" evidence="12">
    <location>
        <begin position="235"/>
        <end position="247"/>
    </location>
</feature>
<evidence type="ECO:0000256" key="5">
    <source>
        <dbReference type="ARBA" id="ARBA00022833"/>
    </source>
</evidence>
<dbReference type="OMA" id="FSRYVYP"/>
<dbReference type="InterPro" id="IPR039355">
    <property type="entry name" value="Transcription_factor_GATA"/>
</dbReference>
<reference evidence="16" key="1">
    <citation type="journal article" date="2002" name="Science">
        <title>The draft genome of Ciona intestinalis: insights into chordate and vertebrate origins.</title>
        <authorList>
            <person name="Dehal P."/>
            <person name="Satou Y."/>
            <person name="Campbell R.K."/>
            <person name="Chapman J."/>
            <person name="Degnan B."/>
            <person name="De Tomaso A."/>
            <person name="Davidson B."/>
            <person name="Di Gregorio A."/>
            <person name="Gelpke M."/>
            <person name="Goodstein D.M."/>
            <person name="Harafuji N."/>
            <person name="Hastings K.E."/>
            <person name="Ho I."/>
            <person name="Hotta K."/>
            <person name="Huang W."/>
            <person name="Kawashima T."/>
            <person name="Lemaire P."/>
            <person name="Martinez D."/>
            <person name="Meinertzhagen I.A."/>
            <person name="Necula S."/>
            <person name="Nonaka M."/>
            <person name="Putnam N."/>
            <person name="Rash S."/>
            <person name="Saiga H."/>
            <person name="Satake M."/>
            <person name="Terry A."/>
            <person name="Yamada L."/>
            <person name="Wang H.G."/>
            <person name="Awazu S."/>
            <person name="Azumi K."/>
            <person name="Boore J."/>
            <person name="Branno M."/>
            <person name="Chin-Bow S."/>
            <person name="DeSantis R."/>
            <person name="Doyle S."/>
            <person name="Francino P."/>
            <person name="Keys D.N."/>
            <person name="Haga S."/>
            <person name="Hayashi H."/>
            <person name="Hino K."/>
            <person name="Imai K.S."/>
            <person name="Inaba K."/>
            <person name="Kano S."/>
            <person name="Kobayashi K."/>
            <person name="Kobayashi M."/>
            <person name="Lee B.I."/>
            <person name="Makabe K.W."/>
            <person name="Manohar C."/>
            <person name="Matassi G."/>
            <person name="Medina M."/>
            <person name="Mochizuki Y."/>
            <person name="Mount S."/>
            <person name="Morishita T."/>
            <person name="Miura S."/>
            <person name="Nakayama A."/>
            <person name="Nishizaka S."/>
            <person name="Nomoto H."/>
            <person name="Ohta F."/>
            <person name="Oishi K."/>
            <person name="Rigoutsos I."/>
            <person name="Sano M."/>
            <person name="Sasaki A."/>
            <person name="Sasakura Y."/>
            <person name="Shoguchi E."/>
            <person name="Shin-i T."/>
            <person name="Spagnuolo A."/>
            <person name="Stainier D."/>
            <person name="Suzuki M.M."/>
            <person name="Tassy O."/>
            <person name="Takatori N."/>
            <person name="Tokuoka M."/>
            <person name="Yagi K."/>
            <person name="Yoshizaki F."/>
            <person name="Wada S."/>
            <person name="Zhang C."/>
            <person name="Hyatt P.D."/>
            <person name="Larimer F."/>
            <person name="Detter C."/>
            <person name="Doggett N."/>
            <person name="Glavina T."/>
            <person name="Hawkins T."/>
            <person name="Richardson P."/>
            <person name="Lucas S."/>
            <person name="Kohara Y."/>
            <person name="Levine M."/>
            <person name="Satoh N."/>
            <person name="Rokhsar D.S."/>
        </authorList>
    </citation>
    <scope>NUCLEOTIDE SEQUENCE [LARGE SCALE GENOMIC DNA]</scope>
</reference>
<dbReference type="GO" id="GO:0000978">
    <property type="term" value="F:RNA polymerase II cis-regulatory region sequence-specific DNA binding"/>
    <property type="evidence" value="ECO:0000318"/>
    <property type="project" value="GO_Central"/>
</dbReference>
<feature type="region of interest" description="Disordered" evidence="12">
    <location>
        <begin position="300"/>
        <end position="329"/>
    </location>
</feature>